<dbReference type="EC" id="2.3.1.286" evidence="4"/>
<evidence type="ECO:0000256" key="11">
    <source>
        <dbReference type="ARBA" id="ARBA00075618"/>
    </source>
</evidence>
<comment type="subcellular location">
    <subcellularLocation>
        <location evidence="2">Nucleus</location>
    </subcellularLocation>
</comment>
<dbReference type="Pfam" id="PF02146">
    <property type="entry name" value="SIR2"/>
    <property type="match status" value="1"/>
</dbReference>
<dbReference type="GO" id="GO:0002039">
    <property type="term" value="F:p53 binding"/>
    <property type="evidence" value="ECO:0007669"/>
    <property type="project" value="TreeGrafter"/>
</dbReference>
<feature type="compositionally biased region" description="Basic and acidic residues" evidence="14">
    <location>
        <begin position="363"/>
        <end position="374"/>
    </location>
</feature>
<evidence type="ECO:0000256" key="1">
    <source>
        <dbReference type="ARBA" id="ARBA00001947"/>
    </source>
</evidence>
<comment type="cofactor">
    <cofactor evidence="1">
        <name>Zn(2+)</name>
        <dbReference type="ChEBI" id="CHEBI:29105"/>
    </cofactor>
</comment>
<name>A0A1I8AEM8_9BILA</name>
<feature type="region of interest" description="Disordered" evidence="14">
    <location>
        <begin position="363"/>
        <end position="384"/>
    </location>
</feature>
<dbReference type="GO" id="GO:0003714">
    <property type="term" value="F:transcription corepressor activity"/>
    <property type="evidence" value="ECO:0007669"/>
    <property type="project" value="TreeGrafter"/>
</dbReference>
<dbReference type="InterPro" id="IPR029035">
    <property type="entry name" value="DHS-like_NAD/FAD-binding_dom"/>
</dbReference>
<evidence type="ECO:0000256" key="2">
    <source>
        <dbReference type="ARBA" id="ARBA00004123"/>
    </source>
</evidence>
<dbReference type="GO" id="GO:0005654">
    <property type="term" value="C:nucleoplasm"/>
    <property type="evidence" value="ECO:0007669"/>
    <property type="project" value="TreeGrafter"/>
</dbReference>
<dbReference type="GO" id="GO:0070403">
    <property type="term" value="F:NAD+ binding"/>
    <property type="evidence" value="ECO:0007669"/>
    <property type="project" value="InterPro"/>
</dbReference>
<dbReference type="GO" id="GO:0005637">
    <property type="term" value="C:nuclear inner membrane"/>
    <property type="evidence" value="ECO:0007669"/>
    <property type="project" value="TreeGrafter"/>
</dbReference>
<evidence type="ECO:0000256" key="4">
    <source>
        <dbReference type="ARBA" id="ARBA00012928"/>
    </source>
</evidence>
<dbReference type="GO" id="GO:0017136">
    <property type="term" value="F:histone deacetylase activity, NAD-dependent"/>
    <property type="evidence" value="ECO:0007669"/>
    <property type="project" value="TreeGrafter"/>
</dbReference>
<comment type="similarity">
    <text evidence="3">Belongs to the sirtuin family. Class I subfamily.</text>
</comment>
<dbReference type="Gene3D" id="3.30.1600.10">
    <property type="entry name" value="SIR2/SIRT2 'Small Domain"/>
    <property type="match status" value="1"/>
</dbReference>
<keyword evidence="7 13" id="KW-0862">Zinc</keyword>
<dbReference type="FunFam" id="3.30.1600.10:FF:000013">
    <property type="entry name" value="NAD-dependent protein deacetylase sirtuin-1"/>
    <property type="match status" value="1"/>
</dbReference>
<evidence type="ECO:0000313" key="17">
    <source>
        <dbReference type="WBParaSite" id="L893_g4953.t1"/>
    </source>
</evidence>
<evidence type="ECO:0000256" key="7">
    <source>
        <dbReference type="ARBA" id="ARBA00022833"/>
    </source>
</evidence>
<dbReference type="CDD" id="cd01408">
    <property type="entry name" value="SIRT1"/>
    <property type="match status" value="1"/>
</dbReference>
<feature type="region of interest" description="Disordered" evidence="14">
    <location>
        <begin position="428"/>
        <end position="477"/>
    </location>
</feature>
<keyword evidence="8" id="KW-0520">NAD</keyword>
<feature type="binding site" evidence="13">
    <location>
        <position position="229"/>
    </location>
    <ligand>
        <name>Zn(2+)</name>
        <dbReference type="ChEBI" id="CHEBI:29105"/>
    </ligand>
</feature>
<feature type="compositionally biased region" description="Acidic residues" evidence="14">
    <location>
        <begin position="436"/>
        <end position="446"/>
    </location>
</feature>
<reference evidence="17" key="1">
    <citation type="submission" date="2016-11" db="UniProtKB">
        <authorList>
            <consortium name="WormBaseParasite"/>
        </authorList>
    </citation>
    <scope>IDENTIFICATION</scope>
</reference>
<organism evidence="16 17">
    <name type="scientific">Steinernema glaseri</name>
    <dbReference type="NCBI Taxonomy" id="37863"/>
    <lineage>
        <taxon>Eukaryota</taxon>
        <taxon>Metazoa</taxon>
        <taxon>Ecdysozoa</taxon>
        <taxon>Nematoda</taxon>
        <taxon>Chromadorea</taxon>
        <taxon>Rhabditida</taxon>
        <taxon>Tylenchina</taxon>
        <taxon>Panagrolaimomorpha</taxon>
        <taxon>Strongyloidoidea</taxon>
        <taxon>Steinernematidae</taxon>
        <taxon>Steinernema</taxon>
    </lineage>
</organism>
<dbReference type="PANTHER" id="PTHR11085">
    <property type="entry name" value="NAD-DEPENDENT PROTEIN DEACYLASE SIRTUIN-5, MITOCHONDRIAL-RELATED"/>
    <property type="match status" value="1"/>
</dbReference>
<evidence type="ECO:0000256" key="9">
    <source>
        <dbReference type="ARBA" id="ARBA00023242"/>
    </source>
</evidence>
<feature type="binding site" evidence="13">
    <location>
        <position position="226"/>
    </location>
    <ligand>
        <name>Zn(2+)</name>
        <dbReference type="ChEBI" id="CHEBI:29105"/>
    </ligand>
</feature>
<keyword evidence="6 13" id="KW-0479">Metal-binding</keyword>
<evidence type="ECO:0000256" key="6">
    <source>
        <dbReference type="ARBA" id="ARBA00022723"/>
    </source>
</evidence>
<dbReference type="InterPro" id="IPR026590">
    <property type="entry name" value="Ssirtuin_cat_dom"/>
</dbReference>
<dbReference type="SUPFAM" id="SSF52467">
    <property type="entry name" value="DHS-like NAD/FAD-binding domain"/>
    <property type="match status" value="1"/>
</dbReference>
<dbReference type="InterPro" id="IPR003000">
    <property type="entry name" value="Sirtuin"/>
</dbReference>
<feature type="region of interest" description="Disordered" evidence="14">
    <location>
        <begin position="1"/>
        <end position="21"/>
    </location>
</feature>
<evidence type="ECO:0000256" key="8">
    <source>
        <dbReference type="ARBA" id="ARBA00023027"/>
    </source>
</evidence>
<accession>A0A1I8AEM8</accession>
<dbReference type="Proteomes" id="UP000095287">
    <property type="component" value="Unplaced"/>
</dbReference>
<keyword evidence="16" id="KW-1185">Reference proteome</keyword>
<keyword evidence="9" id="KW-0539">Nucleus</keyword>
<dbReference type="InterPro" id="IPR050134">
    <property type="entry name" value="NAD-dep_sirtuin_deacylases"/>
</dbReference>
<dbReference type="PROSITE" id="PS50305">
    <property type="entry name" value="SIRTUIN"/>
    <property type="match status" value="1"/>
</dbReference>
<evidence type="ECO:0000256" key="3">
    <source>
        <dbReference type="ARBA" id="ARBA00006924"/>
    </source>
</evidence>
<dbReference type="WBParaSite" id="L893_g4953.t1">
    <property type="protein sequence ID" value="L893_g4953.t1"/>
    <property type="gene ID" value="L893_g4953"/>
</dbReference>
<feature type="compositionally biased region" description="Polar residues" evidence="14">
    <location>
        <begin position="453"/>
        <end position="467"/>
    </location>
</feature>
<dbReference type="InterPro" id="IPR026591">
    <property type="entry name" value="Sirtuin_cat_small_dom_sf"/>
</dbReference>
<dbReference type="AlphaFoldDB" id="A0A1I8AEM8"/>
<dbReference type="Gene3D" id="3.40.50.1220">
    <property type="entry name" value="TPP-binding domain"/>
    <property type="match status" value="1"/>
</dbReference>
<proteinExistence type="inferred from homology"/>
<keyword evidence="5" id="KW-0808">Transferase</keyword>
<protein>
    <recommendedName>
        <fullName evidence="10">NAD-dependent protein deacetylase sir-2.1</fullName>
        <ecNumber evidence="4">2.3.1.286</ecNumber>
    </recommendedName>
    <alternativeName>
        <fullName evidence="11">Protein sir-2.1</fullName>
    </alternativeName>
    <alternativeName>
        <fullName evidence="12">Regulatory protein SIR2 homolog 1</fullName>
    </alternativeName>
</protein>
<feature type="binding site" evidence="13">
    <location>
        <position position="205"/>
    </location>
    <ligand>
        <name>Zn(2+)</name>
        <dbReference type="ChEBI" id="CHEBI:29105"/>
    </ligand>
</feature>
<feature type="active site" description="Proton acceptor" evidence="13">
    <location>
        <position position="194"/>
    </location>
</feature>
<evidence type="ECO:0000256" key="10">
    <source>
        <dbReference type="ARBA" id="ARBA00068847"/>
    </source>
</evidence>
<evidence type="ECO:0000313" key="16">
    <source>
        <dbReference type="Proteomes" id="UP000095287"/>
    </source>
</evidence>
<dbReference type="GO" id="GO:0033553">
    <property type="term" value="C:rDNA heterochromatin"/>
    <property type="evidence" value="ECO:0007669"/>
    <property type="project" value="TreeGrafter"/>
</dbReference>
<evidence type="ECO:0000259" key="15">
    <source>
        <dbReference type="PROSITE" id="PS50305"/>
    </source>
</evidence>
<evidence type="ECO:0000256" key="13">
    <source>
        <dbReference type="PROSITE-ProRule" id="PRU00236"/>
    </source>
</evidence>
<evidence type="ECO:0000256" key="14">
    <source>
        <dbReference type="SAM" id="MobiDB-lite"/>
    </source>
</evidence>
<feature type="binding site" evidence="13">
    <location>
        <position position="202"/>
    </location>
    <ligand>
        <name>Zn(2+)</name>
        <dbReference type="ChEBI" id="CHEBI:29105"/>
    </ligand>
</feature>
<evidence type="ECO:0000256" key="5">
    <source>
        <dbReference type="ARBA" id="ARBA00022679"/>
    </source>
</evidence>
<sequence length="497" mass="54896">MSGDNDTKIPPNNHPNDISSDRMMEPSFVRRILQGTLPRAFDLDALSDQEVVELFVKIIGNPDVRERLPEFSTLADAVDLIRRAKNIIVVTGAGVSVSCGIPDFRSADGVYARLRHDFPDLPNPEAMFDIEFFNSNPRPFFQFAKELYPGQFKPSISHMFIKILEDQGKLLRNYTQNIDTLETVAGVKNVLECHGSFKTATCQVCEHKVGCNDIREDVLAQKVAICKKCETGVVKPDIVFFGEALPGYFHQSIDADKEVADLLIVMGSSMKVQPVGLVPSALPANIPQILINREVLASRSEYDIQLLGNCDVIVAYICSLLGGSFEERMATELKLRMRDYDIECSLSPIDLDELHKSAMDFKEKANRQPHDGPSAKRRRVSDGSDDMVTVGNLLSGAYVFNEPNITMFEGAQAFYDVQTRKFIFDSNCGSSTTTESSDDESDDDEYDRSYSEPPTSTFSDDVTTSKSGRCASAPPESCCNISEVSFGVSEAESSANG</sequence>
<evidence type="ECO:0000256" key="12">
    <source>
        <dbReference type="ARBA" id="ARBA00083601"/>
    </source>
</evidence>
<feature type="domain" description="Deacetylase sirtuin-type" evidence="15">
    <location>
        <begin position="67"/>
        <end position="324"/>
    </location>
</feature>
<dbReference type="PANTHER" id="PTHR11085:SF9">
    <property type="entry name" value="NAD-DEPENDENT PROTEIN DEACETYLASE SIRTUIN-1"/>
    <property type="match status" value="1"/>
</dbReference>
<dbReference type="GO" id="GO:0046872">
    <property type="term" value="F:metal ion binding"/>
    <property type="evidence" value="ECO:0007669"/>
    <property type="project" value="UniProtKB-KW"/>
</dbReference>